<dbReference type="Pfam" id="PF13743">
    <property type="entry name" value="Thioredoxin_5"/>
    <property type="match status" value="1"/>
</dbReference>
<dbReference type="Gene3D" id="3.40.30.10">
    <property type="entry name" value="Glutaredoxin"/>
    <property type="match status" value="1"/>
</dbReference>
<dbReference type="Proteomes" id="UP000286773">
    <property type="component" value="Unassembled WGS sequence"/>
</dbReference>
<dbReference type="AlphaFoldDB" id="A0A430ASV9"/>
<proteinExistence type="predicted"/>
<evidence type="ECO:0008006" key="3">
    <source>
        <dbReference type="Google" id="ProtNLM"/>
    </source>
</evidence>
<evidence type="ECO:0000313" key="1">
    <source>
        <dbReference type="EMBL" id="RSU11137.1"/>
    </source>
</evidence>
<accession>A0A430ASV9</accession>
<dbReference type="EMBL" id="NGKC01000009">
    <property type="protein sequence ID" value="RSU11137.1"/>
    <property type="molecule type" value="Genomic_DNA"/>
</dbReference>
<name>A0A430ASV9_9ENTE</name>
<reference evidence="1 2" key="1">
    <citation type="submission" date="2017-05" db="EMBL/GenBank/DDBJ databases">
        <title>Vagococcus spp. assemblies.</title>
        <authorList>
            <person name="Gulvik C.A."/>
        </authorList>
    </citation>
    <scope>NUCLEOTIDE SEQUENCE [LARGE SCALE GENOMIC DNA]</scope>
    <source>
        <strain evidence="1 2">LMG 24798</strain>
    </source>
</reference>
<evidence type="ECO:0000313" key="2">
    <source>
        <dbReference type="Proteomes" id="UP000286773"/>
    </source>
</evidence>
<comment type="caution">
    <text evidence="1">The sequence shown here is derived from an EMBL/GenBank/DDBJ whole genome shotgun (WGS) entry which is preliminary data.</text>
</comment>
<protein>
    <recommendedName>
        <fullName evidence="3">Dithiol-disulfide isomerase</fullName>
    </recommendedName>
</protein>
<gene>
    <name evidence="1" type="ORF">CBF27_08525</name>
</gene>
<keyword evidence="2" id="KW-1185">Reference proteome</keyword>
<sequence length="211" mass="24483">MEELLRMIELYLFINPLDEFCLTLEKELLQIGSHDPCRIRFNFIPVVTLQLIQNHLSRCGLPTKDLALRNELSQAIFSATLDHKTVQLQGQKLGRQFLIRLQEEVSLRHRPYCPELVKSILSELPVDMQMFDKDRHSDLVMESFNLDQQVAQEMGVEHYATAVIFNDSNSDFGIRVDSNIKDELIKQVLNHTLTCSDSSVITIDSRLWRRI</sequence>
<organism evidence="1 2">
    <name type="scientific">Vagococcus acidifermentans</name>
    <dbReference type="NCBI Taxonomy" id="564710"/>
    <lineage>
        <taxon>Bacteria</taxon>
        <taxon>Bacillati</taxon>
        <taxon>Bacillota</taxon>
        <taxon>Bacilli</taxon>
        <taxon>Lactobacillales</taxon>
        <taxon>Enterococcaceae</taxon>
        <taxon>Vagococcus</taxon>
    </lineage>
</organism>
<dbReference type="OrthoDB" id="2156137at2"/>